<keyword evidence="3" id="KW-1185">Reference proteome</keyword>
<evidence type="ECO:0000313" key="3">
    <source>
        <dbReference type="Proteomes" id="UP000324222"/>
    </source>
</evidence>
<accession>A0A5B7GXU9</accession>
<dbReference type="Proteomes" id="UP000324222">
    <property type="component" value="Unassembled WGS sequence"/>
</dbReference>
<sequence length="86" mass="9610">MWCLVTSDSHVLPPWRLVIRVTRPESRPVNRRLNGTLLLLDAGRRRVSRADSEGNHAHRLPPQPPTPHRSVLALIASSEVALPPKS</sequence>
<dbReference type="EMBL" id="VSRR010022662">
    <property type="protein sequence ID" value="MPC64860.1"/>
    <property type="molecule type" value="Genomic_DNA"/>
</dbReference>
<evidence type="ECO:0000256" key="1">
    <source>
        <dbReference type="SAM" id="MobiDB-lite"/>
    </source>
</evidence>
<comment type="caution">
    <text evidence="2">The sequence shown here is derived from an EMBL/GenBank/DDBJ whole genome shotgun (WGS) entry which is preliminary data.</text>
</comment>
<name>A0A5B7GXU9_PORTR</name>
<protein>
    <submittedName>
        <fullName evidence="2">Uncharacterized protein</fullName>
    </submittedName>
</protein>
<organism evidence="2 3">
    <name type="scientific">Portunus trituberculatus</name>
    <name type="common">Swimming crab</name>
    <name type="synonym">Neptunus trituberculatus</name>
    <dbReference type="NCBI Taxonomy" id="210409"/>
    <lineage>
        <taxon>Eukaryota</taxon>
        <taxon>Metazoa</taxon>
        <taxon>Ecdysozoa</taxon>
        <taxon>Arthropoda</taxon>
        <taxon>Crustacea</taxon>
        <taxon>Multicrustacea</taxon>
        <taxon>Malacostraca</taxon>
        <taxon>Eumalacostraca</taxon>
        <taxon>Eucarida</taxon>
        <taxon>Decapoda</taxon>
        <taxon>Pleocyemata</taxon>
        <taxon>Brachyura</taxon>
        <taxon>Eubrachyura</taxon>
        <taxon>Portunoidea</taxon>
        <taxon>Portunidae</taxon>
        <taxon>Portuninae</taxon>
        <taxon>Portunus</taxon>
    </lineage>
</organism>
<gene>
    <name evidence="2" type="ORF">E2C01_058982</name>
</gene>
<proteinExistence type="predicted"/>
<dbReference type="AlphaFoldDB" id="A0A5B7GXU9"/>
<feature type="compositionally biased region" description="Basic and acidic residues" evidence="1">
    <location>
        <begin position="46"/>
        <end position="56"/>
    </location>
</feature>
<evidence type="ECO:0000313" key="2">
    <source>
        <dbReference type="EMBL" id="MPC64860.1"/>
    </source>
</evidence>
<reference evidence="2 3" key="1">
    <citation type="submission" date="2019-05" db="EMBL/GenBank/DDBJ databases">
        <title>Another draft genome of Portunus trituberculatus and its Hox gene families provides insights of decapod evolution.</title>
        <authorList>
            <person name="Jeong J.-H."/>
            <person name="Song I."/>
            <person name="Kim S."/>
            <person name="Choi T."/>
            <person name="Kim D."/>
            <person name="Ryu S."/>
            <person name="Kim W."/>
        </authorList>
    </citation>
    <scope>NUCLEOTIDE SEQUENCE [LARGE SCALE GENOMIC DNA]</scope>
    <source>
        <tissue evidence="2">Muscle</tissue>
    </source>
</reference>
<feature type="region of interest" description="Disordered" evidence="1">
    <location>
        <begin position="46"/>
        <end position="69"/>
    </location>
</feature>